<dbReference type="GO" id="GO:0008610">
    <property type="term" value="P:lipid biosynthetic process"/>
    <property type="evidence" value="ECO:0007669"/>
    <property type="project" value="UniProtKB-ARBA"/>
</dbReference>
<dbReference type="PROSITE" id="PS00455">
    <property type="entry name" value="AMP_BINDING"/>
    <property type="match status" value="1"/>
</dbReference>
<protein>
    <submittedName>
        <fullName evidence="5">Amino acid adenylation enzyme/thioester reductase family protein</fullName>
    </submittedName>
</protein>
<dbReference type="OrthoDB" id="473401at2"/>
<dbReference type="InterPro" id="IPR000873">
    <property type="entry name" value="AMP-dep_synth/lig_dom"/>
</dbReference>
<proteinExistence type="predicted"/>
<sequence>MGGYLSSSLTDDKLNCAEAAEVFVFPTSFAQQRLWFLDRLAPGNPFYNVSTALRLEGAIDFTALEQTFNEIVRRHETLRTTFVVVDGQPLQAISPSLSIQLPLIDLRNFESQARELQLRQIATAEARQPFDLTTGPLLRVKLLQLDDVEYVLLLNFHHIVADGWSIGVLIRELGILYKAFASGDRHHKAFALLPELPIQYADFAQWQREWLQELDVNGCSPLQTQLAYWQHQLDDIPVLNLPTDRPRPAVPSYKGAKQVLELSPSLSQALEALSYREGVTLFVTMLTAFETLLYRYTQQENIAIGSPIANRNRSELEGIIGFFVNSLVLRTDCSGQPTFRELLHRVREVTLGAYAHQDLPFEKLVEELHPERDLSYHPLFQVAFSFQNTPISTLELPGVTVSLLDLDATTTSQRLEVVASDAKSAYADYEDWDLECVNSPGDCHTTTAKLDLEFHLWQDLGSIKGQMVYSTDIFDDVTITQMLGHFQTLLASIIANPEQRISAVAILSAIERQQLLIDWNDTKKEYPNECFHQLFEERVRETPDAIALVFNQQQLTYRDLNIYANQLAHCLQELGIVPDRLVGICLDRSPETIVAILGILKAGGAYLPLDPSLPQERLNLMLADAGVSVLITRSHSIARFENFLQPIIDLDRDSASIRQYSPENLTNCVTLDNLAYVIYTSGSTGQPKGVAIEHRGLSNLAQVQIEVFNIQPSHRILQFASLSFDASIFEIVMALQSGATLDLATKESLLPGRPLLELLRDRAITHVTLPPAVLAVLPLASLPALQTIICAGEPCPADMINRWWQPQRQFFNAYGLTEATVWSTIAEIKSTSAQISIGRPISNTQIYILDKHLEPVPIGIDGELYIGGDGLGRGYINRPELTAKHFIANPFDDRQAARLYKTGDLARYRSRSVLCGESDGNIEFLGRSDDLVKVRGFRIELSEIETAIRRYPQVQTVVVIDRDNSYGDKYLIAYIVPNIETPNFIFSLRKLLTEKLPEYMMPKAFVILDTLPLTASGKIDRDALVKIAPAQEIDREFIAPRTPTESTLAQIWAEVLNIDRVGIYDNFFDLGGDSLLTVRLLQQISEQLNYELPLASLFLNPTIESLATCLSSSPDNLARSPLVAIQPDGSSPAFFCVHPIFGVIFPYYELAAQLGKDRPFYALQPIGLDGKTPPLTRIEDMAAHYIEALRSVQPHGPYYLGGWSFGGWVAFEMAQQLQQAGQEVALLAVLDTLAPIPGHVSLGHGLKFMLTTAARYIWPFFLDYVYLIIAIVKQQIQSLRDRFPILNKILRYSGWEWLMQSRSRSAPPRRSQQNTTVNPSKESQLRILSELAIVPMLRVFYANSQAALDYVPQAYSSRINLFRTKDRSSLSKEDPSLSWDRLAQGGTEIHHLPGNHLTMLRKPHIQVLAAQLKACIDKAALRG</sequence>
<keyword evidence="3" id="KW-0597">Phosphoprotein</keyword>
<comment type="cofactor">
    <cofactor evidence="1">
        <name>pantetheine 4'-phosphate</name>
        <dbReference type="ChEBI" id="CHEBI:47942"/>
    </cofactor>
</comment>
<accession>K9UAI5</accession>
<dbReference type="FunFam" id="3.40.50.12780:FF:000012">
    <property type="entry name" value="Non-ribosomal peptide synthetase"/>
    <property type="match status" value="1"/>
</dbReference>
<dbReference type="SUPFAM" id="SSF47336">
    <property type="entry name" value="ACP-like"/>
    <property type="match status" value="1"/>
</dbReference>
<dbReference type="InterPro" id="IPR029058">
    <property type="entry name" value="AB_hydrolase_fold"/>
</dbReference>
<dbReference type="SUPFAM" id="SSF56801">
    <property type="entry name" value="Acetyl-CoA synthetase-like"/>
    <property type="match status" value="1"/>
</dbReference>
<dbReference type="InterPro" id="IPR006162">
    <property type="entry name" value="Ppantetheine_attach_site"/>
</dbReference>
<evidence type="ECO:0000256" key="3">
    <source>
        <dbReference type="ARBA" id="ARBA00022553"/>
    </source>
</evidence>
<evidence type="ECO:0000256" key="1">
    <source>
        <dbReference type="ARBA" id="ARBA00001957"/>
    </source>
</evidence>
<dbReference type="Gene3D" id="3.30.300.30">
    <property type="match status" value="1"/>
</dbReference>
<dbReference type="InterPro" id="IPR001031">
    <property type="entry name" value="Thioesterase"/>
</dbReference>
<keyword evidence="6" id="KW-1185">Reference proteome</keyword>
<dbReference type="STRING" id="1173020.Cha6605_0866"/>
<dbReference type="PATRIC" id="fig|1173020.3.peg.1017"/>
<dbReference type="InterPro" id="IPR045851">
    <property type="entry name" value="AMP-bd_C_sf"/>
</dbReference>
<dbReference type="Pfam" id="PF00501">
    <property type="entry name" value="AMP-binding"/>
    <property type="match status" value="1"/>
</dbReference>
<dbReference type="PROSITE" id="PS50075">
    <property type="entry name" value="CARRIER"/>
    <property type="match status" value="1"/>
</dbReference>
<dbReference type="Gene3D" id="3.40.50.980">
    <property type="match status" value="2"/>
</dbReference>
<dbReference type="PANTHER" id="PTHR45527">
    <property type="entry name" value="NONRIBOSOMAL PEPTIDE SYNTHETASE"/>
    <property type="match status" value="1"/>
</dbReference>
<dbReference type="SUPFAM" id="SSF52777">
    <property type="entry name" value="CoA-dependent acyltransferases"/>
    <property type="match status" value="2"/>
</dbReference>
<evidence type="ECO:0000259" key="4">
    <source>
        <dbReference type="PROSITE" id="PS50075"/>
    </source>
</evidence>
<dbReference type="HOGENOM" id="CLU_000022_2_13_3"/>
<dbReference type="CDD" id="cd19531">
    <property type="entry name" value="LCL_NRPS-like"/>
    <property type="match status" value="1"/>
</dbReference>
<gene>
    <name evidence="5" type="ORF">Cha6605_0866</name>
</gene>
<dbReference type="InterPro" id="IPR001242">
    <property type="entry name" value="Condensation_dom"/>
</dbReference>
<evidence type="ECO:0000313" key="6">
    <source>
        <dbReference type="Proteomes" id="UP000010366"/>
    </source>
</evidence>
<dbReference type="Gene3D" id="3.30.559.30">
    <property type="entry name" value="Nonribosomal peptide synthetase, condensation domain"/>
    <property type="match status" value="1"/>
</dbReference>
<dbReference type="RefSeq" id="WP_015158321.1">
    <property type="nucleotide sequence ID" value="NC_019697.1"/>
</dbReference>
<dbReference type="Pfam" id="PF00975">
    <property type="entry name" value="Thioesterase"/>
    <property type="match status" value="1"/>
</dbReference>
<name>K9UAI5_CHAP6</name>
<dbReference type="FunFam" id="2.30.38.10:FF:000001">
    <property type="entry name" value="Non-ribosomal peptide synthetase PvdI"/>
    <property type="match status" value="1"/>
</dbReference>
<evidence type="ECO:0000256" key="2">
    <source>
        <dbReference type="ARBA" id="ARBA00022450"/>
    </source>
</evidence>
<dbReference type="Gene3D" id="3.30.559.10">
    <property type="entry name" value="Chloramphenicol acetyltransferase-like domain"/>
    <property type="match status" value="1"/>
</dbReference>
<dbReference type="GO" id="GO:0005829">
    <property type="term" value="C:cytosol"/>
    <property type="evidence" value="ECO:0007669"/>
    <property type="project" value="TreeGrafter"/>
</dbReference>
<dbReference type="FunFam" id="3.30.559.10:FF:000012">
    <property type="entry name" value="Non-ribosomal peptide synthetase"/>
    <property type="match status" value="1"/>
</dbReference>
<dbReference type="InterPro" id="IPR020845">
    <property type="entry name" value="AMP-binding_CS"/>
</dbReference>
<dbReference type="InterPro" id="IPR023213">
    <property type="entry name" value="CAT-like_dom_sf"/>
</dbReference>
<dbReference type="PROSITE" id="PS00012">
    <property type="entry name" value="PHOSPHOPANTETHEINE"/>
    <property type="match status" value="1"/>
</dbReference>
<organism evidence="5 6">
    <name type="scientific">Chamaesiphon minutus (strain ATCC 27169 / PCC 6605)</name>
    <dbReference type="NCBI Taxonomy" id="1173020"/>
    <lineage>
        <taxon>Bacteria</taxon>
        <taxon>Bacillati</taxon>
        <taxon>Cyanobacteriota</taxon>
        <taxon>Cyanophyceae</taxon>
        <taxon>Gomontiellales</taxon>
        <taxon>Chamaesiphonaceae</taxon>
        <taxon>Chamaesiphon</taxon>
    </lineage>
</organism>
<dbReference type="FunFam" id="3.40.50.980:FF:000001">
    <property type="entry name" value="Non-ribosomal peptide synthetase"/>
    <property type="match status" value="1"/>
</dbReference>
<dbReference type="SUPFAM" id="SSF53474">
    <property type="entry name" value="alpha/beta-Hydrolases"/>
    <property type="match status" value="1"/>
</dbReference>
<reference evidence="5 6" key="1">
    <citation type="submission" date="2012-05" db="EMBL/GenBank/DDBJ databases">
        <title>Finished chromosome of genome of Chamaesiphon sp. PCC 6605.</title>
        <authorList>
            <consortium name="US DOE Joint Genome Institute"/>
            <person name="Gugger M."/>
            <person name="Coursin T."/>
            <person name="Rippka R."/>
            <person name="Tandeau De Marsac N."/>
            <person name="Huntemann M."/>
            <person name="Wei C.-L."/>
            <person name="Han J."/>
            <person name="Detter J.C."/>
            <person name="Han C."/>
            <person name="Tapia R."/>
            <person name="Chen A."/>
            <person name="Kyrpides N."/>
            <person name="Mavromatis K."/>
            <person name="Markowitz V."/>
            <person name="Szeto E."/>
            <person name="Ivanova N."/>
            <person name="Pagani I."/>
            <person name="Pati A."/>
            <person name="Goodwin L."/>
            <person name="Nordberg H.P."/>
            <person name="Cantor M.N."/>
            <person name="Hua S.X."/>
            <person name="Woyke T."/>
            <person name="Kerfeld C.A."/>
        </authorList>
    </citation>
    <scope>NUCLEOTIDE SEQUENCE [LARGE SCALE GENOMIC DNA]</scope>
    <source>
        <strain evidence="6">ATCC 27169 / PCC 6605</strain>
    </source>
</reference>
<dbReference type="Pfam" id="PF13193">
    <property type="entry name" value="AMP-binding_C"/>
    <property type="match status" value="1"/>
</dbReference>
<dbReference type="FunFam" id="1.10.1200.10:FF:000005">
    <property type="entry name" value="Nonribosomal peptide synthetase 1"/>
    <property type="match status" value="1"/>
</dbReference>
<dbReference type="Gene3D" id="3.40.50.1820">
    <property type="entry name" value="alpha/beta hydrolase"/>
    <property type="match status" value="1"/>
</dbReference>
<dbReference type="InterPro" id="IPR025110">
    <property type="entry name" value="AMP-bd_C"/>
</dbReference>
<keyword evidence="2" id="KW-0596">Phosphopantetheine</keyword>
<dbReference type="GO" id="GO:0031177">
    <property type="term" value="F:phosphopantetheine binding"/>
    <property type="evidence" value="ECO:0007669"/>
    <property type="project" value="InterPro"/>
</dbReference>
<dbReference type="CDD" id="cd17652">
    <property type="entry name" value="A_NRPS_CmdD_like"/>
    <property type="match status" value="1"/>
</dbReference>
<dbReference type="GO" id="GO:0044550">
    <property type="term" value="P:secondary metabolite biosynthetic process"/>
    <property type="evidence" value="ECO:0007669"/>
    <property type="project" value="TreeGrafter"/>
</dbReference>
<dbReference type="InterPro" id="IPR036736">
    <property type="entry name" value="ACP-like_sf"/>
</dbReference>
<evidence type="ECO:0000313" key="5">
    <source>
        <dbReference type="EMBL" id="AFY92127.1"/>
    </source>
</evidence>
<dbReference type="GO" id="GO:0043041">
    <property type="term" value="P:amino acid activation for nonribosomal peptide biosynthetic process"/>
    <property type="evidence" value="ECO:0007669"/>
    <property type="project" value="TreeGrafter"/>
</dbReference>
<dbReference type="InterPro" id="IPR009081">
    <property type="entry name" value="PP-bd_ACP"/>
</dbReference>
<dbReference type="GO" id="GO:0003824">
    <property type="term" value="F:catalytic activity"/>
    <property type="evidence" value="ECO:0007669"/>
    <property type="project" value="InterPro"/>
</dbReference>
<dbReference type="Pfam" id="PF00550">
    <property type="entry name" value="PP-binding"/>
    <property type="match status" value="1"/>
</dbReference>
<dbReference type="PANTHER" id="PTHR45527:SF1">
    <property type="entry name" value="FATTY ACID SYNTHASE"/>
    <property type="match status" value="1"/>
</dbReference>
<dbReference type="EMBL" id="CP003600">
    <property type="protein sequence ID" value="AFY92127.1"/>
    <property type="molecule type" value="Genomic_DNA"/>
</dbReference>
<dbReference type="Gene3D" id="2.30.38.10">
    <property type="entry name" value="Luciferase, Domain 3"/>
    <property type="match status" value="1"/>
</dbReference>
<dbReference type="NCBIfam" id="TIGR01733">
    <property type="entry name" value="AA-adenyl-dom"/>
    <property type="match status" value="1"/>
</dbReference>
<dbReference type="Proteomes" id="UP000010366">
    <property type="component" value="Chromosome"/>
</dbReference>
<dbReference type="eggNOG" id="COG1020">
    <property type="taxonomic scope" value="Bacteria"/>
</dbReference>
<dbReference type="InterPro" id="IPR010071">
    <property type="entry name" value="AA_adenyl_dom"/>
</dbReference>
<dbReference type="KEGG" id="cmp:Cha6605_0866"/>
<dbReference type="Gene3D" id="1.10.1200.10">
    <property type="entry name" value="ACP-like"/>
    <property type="match status" value="1"/>
</dbReference>
<dbReference type="Pfam" id="PF00668">
    <property type="entry name" value="Condensation"/>
    <property type="match status" value="1"/>
</dbReference>
<dbReference type="SMART" id="SM00823">
    <property type="entry name" value="PKS_PP"/>
    <property type="match status" value="1"/>
</dbReference>
<feature type="domain" description="Carrier" evidence="4">
    <location>
        <begin position="1039"/>
        <end position="1114"/>
    </location>
</feature>
<dbReference type="InterPro" id="IPR020806">
    <property type="entry name" value="PKS_PP-bd"/>
</dbReference>